<dbReference type="Proteomes" id="UP000887574">
    <property type="component" value="Unplaced"/>
</dbReference>
<accession>A0A915DC83</accession>
<proteinExistence type="predicted"/>
<dbReference type="AlphaFoldDB" id="A0A915DC83"/>
<evidence type="ECO:0000313" key="1">
    <source>
        <dbReference type="Proteomes" id="UP000887574"/>
    </source>
</evidence>
<evidence type="ECO:0000313" key="2">
    <source>
        <dbReference type="WBParaSite" id="jg18112"/>
    </source>
</evidence>
<name>A0A915DC83_9BILA</name>
<dbReference type="Pfam" id="PF09808">
    <property type="entry name" value="SNAPC1"/>
    <property type="match status" value="1"/>
</dbReference>
<dbReference type="InterPro" id="IPR019188">
    <property type="entry name" value="SNAPC1"/>
</dbReference>
<reference evidence="2" key="1">
    <citation type="submission" date="2022-11" db="UniProtKB">
        <authorList>
            <consortium name="WormBaseParasite"/>
        </authorList>
    </citation>
    <scope>IDENTIFICATION</scope>
</reference>
<organism evidence="1 2">
    <name type="scientific">Ditylenchus dipsaci</name>
    <dbReference type="NCBI Taxonomy" id="166011"/>
    <lineage>
        <taxon>Eukaryota</taxon>
        <taxon>Metazoa</taxon>
        <taxon>Ecdysozoa</taxon>
        <taxon>Nematoda</taxon>
        <taxon>Chromadorea</taxon>
        <taxon>Rhabditida</taxon>
        <taxon>Tylenchina</taxon>
        <taxon>Tylenchomorpha</taxon>
        <taxon>Sphaerularioidea</taxon>
        <taxon>Anguinidae</taxon>
        <taxon>Anguininae</taxon>
        <taxon>Ditylenchus</taxon>
    </lineage>
</organism>
<keyword evidence="1" id="KW-1185">Reference proteome</keyword>
<dbReference type="WBParaSite" id="jg18112">
    <property type="protein sequence ID" value="jg18112"/>
    <property type="gene ID" value="jg18112"/>
</dbReference>
<sequence length="187" mass="22120">MEKRTKKSNDSNDIQVTILEDRLFKALKEDVDSLARAFINLSVVEFSEFVRLFRRKEFGLIFLGRLSASEFTEFRKCFCSTVLGLYTPSNKDERWINEPRWTNFAYSAFGPQIEQLYEFVTQTLLPNQLFEAVFCLFRLFQENAFAITPFEIEYNVLHFRRYDFLRLTTRMPKGLMRSKTGHLISCA</sequence>
<protein>
    <submittedName>
        <fullName evidence="2">Uncharacterized protein</fullName>
    </submittedName>
</protein>